<dbReference type="NCBIfam" id="TIGR03725">
    <property type="entry name" value="T6A_YeaZ"/>
    <property type="match status" value="1"/>
</dbReference>
<proteinExistence type="predicted"/>
<sequence length="283" mass="28376">MSISTPSRALRISSNISCPVRAMRRGNPSTRHGSGGTDIHMTFGGRTAVLALDTCAGATSAAIGRHGEVVARFFLPDARAAAERLAPLVKGLMAEAGVAPVELAAVAVTRGPGTFTGVRIGLGFARGLALAAGCPVLGMTTLELLAAGAAKDVAAADARGRGVLAVIDARRGEVYVQRIAADGSPGEPAAVTPETAAADLVARPALAVGAGARLLRPLLDAHGLADLVRDDLPHGHGQPDAADLIGLAERHLAAGQAGGTPPVPLYLRAPDALPPAPSGIETP</sequence>
<dbReference type="Pfam" id="PF00814">
    <property type="entry name" value="TsaD"/>
    <property type="match status" value="1"/>
</dbReference>
<dbReference type="InterPro" id="IPR022496">
    <property type="entry name" value="T6A_TsaB"/>
</dbReference>
<organism evidence="2 3">
    <name type="scientific">Tistrella mobilis</name>
    <dbReference type="NCBI Taxonomy" id="171437"/>
    <lineage>
        <taxon>Bacteria</taxon>
        <taxon>Pseudomonadati</taxon>
        <taxon>Pseudomonadota</taxon>
        <taxon>Alphaproteobacteria</taxon>
        <taxon>Geminicoccales</taxon>
        <taxon>Geminicoccaceae</taxon>
        <taxon>Tistrella</taxon>
    </lineage>
</organism>
<dbReference type="AlphaFoldDB" id="A0A3B9IJV1"/>
<dbReference type="GO" id="GO:0002949">
    <property type="term" value="P:tRNA threonylcarbamoyladenosine modification"/>
    <property type="evidence" value="ECO:0007669"/>
    <property type="project" value="InterPro"/>
</dbReference>
<protein>
    <submittedName>
        <fullName evidence="2">tRNA (Adenosine(37)-N6)-threonylcarbamoyltransferase complex dimerization subunit type 1 TsaB</fullName>
    </submittedName>
</protein>
<dbReference type="CDD" id="cd24032">
    <property type="entry name" value="ASKHA_NBD_TsaB"/>
    <property type="match status" value="1"/>
</dbReference>
<dbReference type="GO" id="GO:0005829">
    <property type="term" value="C:cytosol"/>
    <property type="evidence" value="ECO:0007669"/>
    <property type="project" value="TreeGrafter"/>
</dbReference>
<name>A0A3B9IJV1_9PROT</name>
<evidence type="ECO:0000259" key="1">
    <source>
        <dbReference type="Pfam" id="PF00814"/>
    </source>
</evidence>
<reference evidence="2 3" key="1">
    <citation type="journal article" date="2018" name="Nat. Biotechnol.">
        <title>A standardized bacterial taxonomy based on genome phylogeny substantially revises the tree of life.</title>
        <authorList>
            <person name="Parks D.H."/>
            <person name="Chuvochina M."/>
            <person name="Waite D.W."/>
            <person name="Rinke C."/>
            <person name="Skarshewski A."/>
            <person name="Chaumeil P.A."/>
            <person name="Hugenholtz P."/>
        </authorList>
    </citation>
    <scope>NUCLEOTIDE SEQUENCE [LARGE SCALE GENOMIC DNA]</scope>
    <source>
        <strain evidence="2">UBA8739</strain>
    </source>
</reference>
<evidence type="ECO:0000313" key="2">
    <source>
        <dbReference type="EMBL" id="HAE47603.1"/>
    </source>
</evidence>
<comment type="caution">
    <text evidence="2">The sequence shown here is derived from an EMBL/GenBank/DDBJ whole genome shotgun (WGS) entry which is preliminary data.</text>
</comment>
<dbReference type="Gene3D" id="3.30.420.40">
    <property type="match status" value="2"/>
</dbReference>
<dbReference type="PANTHER" id="PTHR11735">
    <property type="entry name" value="TRNA N6-ADENOSINE THREONYLCARBAMOYLTRANSFERASE"/>
    <property type="match status" value="1"/>
</dbReference>
<accession>A0A3B9IJV1</accession>
<gene>
    <name evidence="2" type="primary">tsaB</name>
    <name evidence="2" type="ORF">DCK97_09310</name>
</gene>
<dbReference type="EMBL" id="DMAI01000144">
    <property type="protein sequence ID" value="HAE47603.1"/>
    <property type="molecule type" value="Genomic_DNA"/>
</dbReference>
<feature type="domain" description="Gcp-like" evidence="1">
    <location>
        <begin position="78"/>
        <end position="178"/>
    </location>
</feature>
<dbReference type="InterPro" id="IPR043129">
    <property type="entry name" value="ATPase_NBD"/>
</dbReference>
<dbReference type="InterPro" id="IPR000905">
    <property type="entry name" value="Gcp-like_dom"/>
</dbReference>
<dbReference type="Proteomes" id="UP000257706">
    <property type="component" value="Unassembled WGS sequence"/>
</dbReference>
<dbReference type="GO" id="GO:0016740">
    <property type="term" value="F:transferase activity"/>
    <property type="evidence" value="ECO:0007669"/>
    <property type="project" value="UniProtKB-KW"/>
</dbReference>
<evidence type="ECO:0000313" key="3">
    <source>
        <dbReference type="Proteomes" id="UP000257706"/>
    </source>
</evidence>
<dbReference type="SUPFAM" id="SSF53067">
    <property type="entry name" value="Actin-like ATPase domain"/>
    <property type="match status" value="2"/>
</dbReference>
<keyword evidence="2" id="KW-0808">Transferase</keyword>
<dbReference type="PANTHER" id="PTHR11735:SF11">
    <property type="entry name" value="TRNA THREONYLCARBAMOYLADENOSINE BIOSYNTHESIS PROTEIN TSAB"/>
    <property type="match status" value="1"/>
</dbReference>